<accession>A0A815X4E6</accession>
<evidence type="ECO:0000313" key="2">
    <source>
        <dbReference type="Proteomes" id="UP000663845"/>
    </source>
</evidence>
<sequence length="187" mass="21281">YFTLCLARALSPCLGLSELQLDNSVMAALLATTIGQMAKLLNLVNVATEENILSILKLQYIPSPGNVYGDDIEQLQQFNIEQHQILPGDLCVYRVNDLYIYCEVEKIIKESLNDNDNNNTKDEWSYKKSDSSLSYVFICKINDANETQKIDAPNFYVLEHWSRIFDAVHTKPVDERESFKSSSTTTQ</sequence>
<name>A0A815X4E6_9BILA</name>
<evidence type="ECO:0000313" key="1">
    <source>
        <dbReference type="EMBL" id="CAF1550850.1"/>
    </source>
</evidence>
<dbReference type="AlphaFoldDB" id="A0A815X4E6"/>
<proteinExistence type="predicted"/>
<organism evidence="1 2">
    <name type="scientific">Adineta steineri</name>
    <dbReference type="NCBI Taxonomy" id="433720"/>
    <lineage>
        <taxon>Eukaryota</taxon>
        <taxon>Metazoa</taxon>
        <taxon>Spiralia</taxon>
        <taxon>Gnathifera</taxon>
        <taxon>Rotifera</taxon>
        <taxon>Eurotatoria</taxon>
        <taxon>Bdelloidea</taxon>
        <taxon>Adinetida</taxon>
        <taxon>Adinetidae</taxon>
        <taxon>Adineta</taxon>
    </lineage>
</organism>
<comment type="caution">
    <text evidence="1">The sequence shown here is derived from an EMBL/GenBank/DDBJ whole genome shotgun (WGS) entry which is preliminary data.</text>
</comment>
<gene>
    <name evidence="1" type="ORF">JYZ213_LOCUS46295</name>
</gene>
<dbReference type="Proteomes" id="UP000663845">
    <property type="component" value="Unassembled WGS sequence"/>
</dbReference>
<feature type="non-terminal residue" evidence="1">
    <location>
        <position position="1"/>
    </location>
</feature>
<feature type="non-terminal residue" evidence="1">
    <location>
        <position position="187"/>
    </location>
</feature>
<dbReference type="EMBL" id="CAJNOG010005397">
    <property type="protein sequence ID" value="CAF1550850.1"/>
    <property type="molecule type" value="Genomic_DNA"/>
</dbReference>
<protein>
    <submittedName>
        <fullName evidence="1">Uncharacterized protein</fullName>
    </submittedName>
</protein>
<reference evidence="1" key="1">
    <citation type="submission" date="2021-02" db="EMBL/GenBank/DDBJ databases">
        <authorList>
            <person name="Nowell W R."/>
        </authorList>
    </citation>
    <scope>NUCLEOTIDE SEQUENCE</scope>
</reference>